<dbReference type="CDD" id="cd19075">
    <property type="entry name" value="AKR_AKR7A1-5"/>
    <property type="match status" value="1"/>
</dbReference>
<evidence type="ECO:0000313" key="4">
    <source>
        <dbReference type="Proteomes" id="UP000245946"/>
    </source>
</evidence>
<dbReference type="InterPro" id="IPR023210">
    <property type="entry name" value="NADP_OxRdtase_dom"/>
</dbReference>
<dbReference type="InterPro" id="IPR036812">
    <property type="entry name" value="NAD(P)_OxRdtase_dom_sf"/>
</dbReference>
<dbReference type="STRING" id="58919.A0A316Z3D0"/>
<dbReference type="GO" id="GO:0016491">
    <property type="term" value="F:oxidoreductase activity"/>
    <property type="evidence" value="ECO:0007669"/>
    <property type="project" value="UniProtKB-KW"/>
</dbReference>
<evidence type="ECO:0000259" key="2">
    <source>
        <dbReference type="Pfam" id="PF00248"/>
    </source>
</evidence>
<dbReference type="PRINTS" id="PR00069">
    <property type="entry name" value="ALDKETRDTASE"/>
</dbReference>
<reference evidence="3 4" key="1">
    <citation type="journal article" date="2018" name="Mol. Biol. Evol.">
        <title>Broad Genomic Sampling Reveals a Smut Pathogenic Ancestry of the Fungal Clade Ustilaginomycotina.</title>
        <authorList>
            <person name="Kijpornyongpan T."/>
            <person name="Mondo S.J."/>
            <person name="Barry K."/>
            <person name="Sandor L."/>
            <person name="Lee J."/>
            <person name="Lipzen A."/>
            <person name="Pangilinan J."/>
            <person name="LaButti K."/>
            <person name="Hainaut M."/>
            <person name="Henrissat B."/>
            <person name="Grigoriev I.V."/>
            <person name="Spatafora J.W."/>
            <person name="Aime M.C."/>
        </authorList>
    </citation>
    <scope>NUCLEOTIDE SEQUENCE [LARGE SCALE GENOMIC DNA]</scope>
    <source>
        <strain evidence="3 4">MCA 4186</strain>
    </source>
</reference>
<dbReference type="EMBL" id="KZ819304">
    <property type="protein sequence ID" value="PWN95412.1"/>
    <property type="molecule type" value="Genomic_DNA"/>
</dbReference>
<dbReference type="RefSeq" id="XP_025595691.1">
    <property type="nucleotide sequence ID" value="XM_025743298.1"/>
</dbReference>
<dbReference type="PANTHER" id="PTHR43364:SF4">
    <property type="entry name" value="NAD(P)-LINKED OXIDOREDUCTASE SUPERFAMILY PROTEIN"/>
    <property type="match status" value="1"/>
</dbReference>
<evidence type="ECO:0000256" key="1">
    <source>
        <dbReference type="ARBA" id="ARBA00023002"/>
    </source>
</evidence>
<keyword evidence="4" id="KW-1185">Reference proteome</keyword>
<feature type="domain" description="NADP-dependent oxidoreductase" evidence="2">
    <location>
        <begin position="8"/>
        <end position="330"/>
    </location>
</feature>
<proteinExistence type="predicted"/>
<accession>A0A316Z3D0</accession>
<keyword evidence="1" id="KW-0560">Oxidoreductase</keyword>
<dbReference type="SUPFAM" id="SSF51430">
    <property type="entry name" value="NAD(P)-linked oxidoreductase"/>
    <property type="match status" value="1"/>
</dbReference>
<dbReference type="PANTHER" id="PTHR43364">
    <property type="entry name" value="NADH-SPECIFIC METHYLGLYOXAL REDUCTASE-RELATED"/>
    <property type="match status" value="1"/>
</dbReference>
<dbReference type="OrthoDB" id="2310150at2759"/>
<dbReference type="Pfam" id="PF00248">
    <property type="entry name" value="Aldo_ket_red"/>
    <property type="match status" value="1"/>
</dbReference>
<dbReference type="InterPro" id="IPR050523">
    <property type="entry name" value="AKR_Detox_Biosynth"/>
</dbReference>
<organism evidence="3 4">
    <name type="scientific">Tilletiopsis washingtonensis</name>
    <dbReference type="NCBI Taxonomy" id="58919"/>
    <lineage>
        <taxon>Eukaryota</taxon>
        <taxon>Fungi</taxon>
        <taxon>Dikarya</taxon>
        <taxon>Basidiomycota</taxon>
        <taxon>Ustilaginomycotina</taxon>
        <taxon>Exobasidiomycetes</taxon>
        <taxon>Entylomatales</taxon>
        <taxon>Entylomatales incertae sedis</taxon>
        <taxon>Tilletiopsis</taxon>
    </lineage>
</organism>
<dbReference type="Proteomes" id="UP000245946">
    <property type="component" value="Unassembled WGS sequence"/>
</dbReference>
<dbReference type="Gene3D" id="3.20.20.100">
    <property type="entry name" value="NADP-dependent oxidoreductase domain"/>
    <property type="match status" value="1"/>
</dbReference>
<protein>
    <submittedName>
        <fullName evidence="3">Aldo/keto reductase</fullName>
    </submittedName>
</protein>
<dbReference type="AlphaFoldDB" id="A0A316Z3D0"/>
<name>A0A316Z3D0_9BASI</name>
<sequence length="344" mass="38699">MSSTNINVVFGCMTFGAAGKEQARVHDVQTCQAILDVFKKHGHRELDSARMYGAGTSEVFLSQMGVAKQGFQVATKNFPNARFKGMVPFEKEYDHGTEGIHRCLHDSLEALKMDAVDLYYLHAPDRETPFEETLAAIDAEYRAGKFKRFGISNYTADEVREICRLCDEHAWVKPSVYQGLYNCLARTAEAPLFPVLREHGISFYGYNPLLGGLASGKYERESAGSEQQASIEKGSRFDKNARQGQMYRARYFKEAYFDAIDLLKRAAETHGLTLPETVLRWVQHHSILKPDFGDATIIGASSLNHIEQNLLDFEKGPLPAELVQSIDEAWAIVEQSDAKPKYHF</sequence>
<evidence type="ECO:0000313" key="3">
    <source>
        <dbReference type="EMBL" id="PWN95412.1"/>
    </source>
</evidence>
<gene>
    <name evidence="3" type="ORF">FA09DRAFT_332062</name>
</gene>
<dbReference type="GeneID" id="37270842"/>
<dbReference type="InterPro" id="IPR020471">
    <property type="entry name" value="AKR"/>
</dbReference>